<dbReference type="eggNOG" id="ENOG502RIV8">
    <property type="taxonomic scope" value="Eukaryota"/>
</dbReference>
<evidence type="ECO:0000256" key="1">
    <source>
        <dbReference type="SAM" id="MobiDB-lite"/>
    </source>
</evidence>
<organism evidence="3">
    <name type="scientific">Chaetomium thermophilum (strain DSM 1495 / CBS 144.50 / IMI 039719)</name>
    <name type="common">Thermochaetoides thermophila</name>
    <dbReference type="NCBI Taxonomy" id="759272"/>
    <lineage>
        <taxon>Eukaryota</taxon>
        <taxon>Fungi</taxon>
        <taxon>Dikarya</taxon>
        <taxon>Ascomycota</taxon>
        <taxon>Pezizomycotina</taxon>
        <taxon>Sordariomycetes</taxon>
        <taxon>Sordariomycetidae</taxon>
        <taxon>Sordariales</taxon>
        <taxon>Chaetomiaceae</taxon>
        <taxon>Thermochaetoides</taxon>
    </lineage>
</organism>
<feature type="compositionally biased region" description="Basic and acidic residues" evidence="1">
    <location>
        <begin position="430"/>
        <end position="441"/>
    </location>
</feature>
<proteinExistence type="predicted"/>
<protein>
    <submittedName>
        <fullName evidence="2">Uncharacterized protein</fullName>
    </submittedName>
</protein>
<dbReference type="Proteomes" id="UP000008066">
    <property type="component" value="Unassembled WGS sequence"/>
</dbReference>
<feature type="region of interest" description="Disordered" evidence="1">
    <location>
        <begin position="280"/>
        <end position="321"/>
    </location>
</feature>
<gene>
    <name evidence="2" type="ORF">CTHT_0044190</name>
</gene>
<accession>G0S915</accession>
<reference evidence="2 3" key="1">
    <citation type="journal article" date="2011" name="Cell">
        <title>Insight into structure and assembly of the nuclear pore complex by utilizing the genome of a eukaryotic thermophile.</title>
        <authorList>
            <person name="Amlacher S."/>
            <person name="Sarges P."/>
            <person name="Flemming D."/>
            <person name="van Noort V."/>
            <person name="Kunze R."/>
            <person name="Devos D.P."/>
            <person name="Arumugam M."/>
            <person name="Bork P."/>
            <person name="Hurt E."/>
        </authorList>
    </citation>
    <scope>NUCLEOTIDE SEQUENCE [LARGE SCALE GENOMIC DNA]</scope>
    <source>
        <strain evidence="3">DSM 1495 / CBS 144.50 / IMI 039719</strain>
    </source>
</reference>
<feature type="compositionally biased region" description="Low complexity" evidence="1">
    <location>
        <begin position="461"/>
        <end position="487"/>
    </location>
</feature>
<dbReference type="GeneID" id="18258457"/>
<feature type="compositionally biased region" description="Basic residues" evidence="1">
    <location>
        <begin position="1"/>
        <end position="10"/>
    </location>
</feature>
<name>G0S915_CHATD</name>
<feature type="region of interest" description="Disordered" evidence="1">
    <location>
        <begin position="429"/>
        <end position="487"/>
    </location>
</feature>
<dbReference type="EMBL" id="GL988043">
    <property type="protein sequence ID" value="EGS19926.1"/>
    <property type="molecule type" value="Genomic_DNA"/>
</dbReference>
<dbReference type="HOGENOM" id="CLU_528919_0_0_1"/>
<keyword evidence="3" id="KW-1185">Reference proteome</keyword>
<dbReference type="AlphaFoldDB" id="G0S915"/>
<feature type="compositionally biased region" description="Polar residues" evidence="1">
    <location>
        <begin position="448"/>
        <end position="460"/>
    </location>
</feature>
<feature type="compositionally biased region" description="Basic and acidic residues" evidence="1">
    <location>
        <begin position="23"/>
        <end position="36"/>
    </location>
</feature>
<dbReference type="KEGG" id="cthr:CTHT_0044190"/>
<evidence type="ECO:0000313" key="2">
    <source>
        <dbReference type="EMBL" id="EGS19926.1"/>
    </source>
</evidence>
<sequence>MVPRTQQRKRTMSDAVYCQQSSHLEEGGVKKPERNTTKRASRRRSELEERIQAYLDKERQEEIWRMQATLPDIVTPDNQSILNGLLDVILPVMVSTTKAPGKKHPFLGLFTRRMKHTLVSMDVVRFLNIEPTVLPKDSQPADTPWGLVLAEYFVELTLEQEPHGIPRQSVQAWVLPDEQRGQINVDLFIGSEFLEESTGGMLPARTIVMPTKLRSLSVLKPGTSRYAIEPFRKLAKPSIAASASRTAGFGCQVQLPSGVAQPTSQSNVSYQNLLVSLYHQQGEKRRRRSQQSPQQASALPGVQLTPPSTHQMPTAQPQPQPIAQPVVQSAFNQADQTLQDIFGPELGNVPQARDDHIATMCFHPSSSEQQQNPQALSDDFATLSQATAAADFGANLGSQLTSPNFFPQRIQSQETAADTENRILSVQIQQREERDRFKQQELHGQLRMRQQTQAQSQKPWSQSEVTTQEQSQTSQDANSVQLPQMQPVPQQQLLDQQMLAPLQIELQQDHQALMQ</sequence>
<feature type="region of interest" description="Disordered" evidence="1">
    <location>
        <begin position="1"/>
        <end position="44"/>
    </location>
</feature>
<evidence type="ECO:0000313" key="3">
    <source>
        <dbReference type="Proteomes" id="UP000008066"/>
    </source>
</evidence>
<dbReference type="RefSeq" id="XP_006694811.1">
    <property type="nucleotide sequence ID" value="XM_006694748.1"/>
</dbReference>